<comment type="subcellular location">
    <subcellularLocation>
        <location evidence="3">Endoplasmic reticulum membrane</location>
        <topology evidence="3">Peripheral membrane protein</topology>
    </subcellularLocation>
    <subcellularLocation>
        <location evidence="2">Microsome membrane</location>
        <topology evidence="2">Peripheral membrane protein</topology>
    </subcellularLocation>
</comment>
<dbReference type="PANTHER" id="PTHR24292:SF54">
    <property type="entry name" value="CYP9F3-RELATED"/>
    <property type="match status" value="1"/>
</dbReference>
<keyword evidence="8" id="KW-0492">Microsome</keyword>
<keyword evidence="16" id="KW-1185">Reference proteome</keyword>
<dbReference type="Proteomes" id="UP001642520">
    <property type="component" value="Unassembled WGS sequence"/>
</dbReference>
<keyword evidence="12 14" id="KW-0472">Membrane</keyword>
<dbReference type="PRINTS" id="PR00464">
    <property type="entry name" value="EP450II"/>
</dbReference>
<keyword evidence="14" id="KW-1133">Transmembrane helix</keyword>
<evidence type="ECO:0000256" key="6">
    <source>
        <dbReference type="ARBA" id="ARBA00022723"/>
    </source>
</evidence>
<evidence type="ECO:0008006" key="17">
    <source>
        <dbReference type="Google" id="ProtNLM"/>
    </source>
</evidence>
<evidence type="ECO:0000313" key="15">
    <source>
        <dbReference type="EMBL" id="CAL7950315.1"/>
    </source>
</evidence>
<dbReference type="Pfam" id="PF00067">
    <property type="entry name" value="p450"/>
    <property type="match status" value="1"/>
</dbReference>
<proteinExistence type="inferred from homology"/>
<evidence type="ECO:0000313" key="16">
    <source>
        <dbReference type="Proteomes" id="UP001642520"/>
    </source>
</evidence>
<reference evidence="15 16" key="1">
    <citation type="submission" date="2024-08" db="EMBL/GenBank/DDBJ databases">
        <authorList>
            <person name="Will J Nash"/>
            <person name="Angela Man"/>
            <person name="Seanna McTaggart"/>
            <person name="Kendall Baker"/>
            <person name="Tom Barker"/>
            <person name="Leah Catchpole"/>
            <person name="Alex Durrant"/>
            <person name="Karim Gharbi"/>
            <person name="Naomi Irish"/>
            <person name="Gemy Kaithakottil"/>
            <person name="Debby Ku"/>
            <person name="Aaliyah Providence"/>
            <person name="Felix Shaw"/>
            <person name="David Swarbreck"/>
            <person name="Chris Watkins"/>
            <person name="Ann M. McCartney"/>
            <person name="Giulio Formenti"/>
            <person name="Alice Mouton"/>
            <person name="Noel Vella"/>
            <person name="Bjorn M von Reumont"/>
            <person name="Adriana Vella"/>
            <person name="Wilfried Haerty"/>
        </authorList>
    </citation>
    <scope>NUCLEOTIDE SEQUENCE [LARGE SCALE GENOMIC DNA]</scope>
</reference>
<protein>
    <recommendedName>
        <fullName evidence="17">Cytochrome P450</fullName>
    </recommendedName>
</protein>
<comment type="caution">
    <text evidence="15">The sequence shown here is derived from an EMBL/GenBank/DDBJ whole genome shotgun (WGS) entry which is preliminary data.</text>
</comment>
<dbReference type="PROSITE" id="PS00086">
    <property type="entry name" value="CYTOCHROME_P450"/>
    <property type="match status" value="1"/>
</dbReference>
<keyword evidence="14" id="KW-0812">Transmembrane</keyword>
<evidence type="ECO:0000256" key="3">
    <source>
        <dbReference type="ARBA" id="ARBA00004406"/>
    </source>
</evidence>
<evidence type="ECO:0000256" key="14">
    <source>
        <dbReference type="SAM" id="Phobius"/>
    </source>
</evidence>
<keyword evidence="6 13" id="KW-0479">Metal-binding</keyword>
<evidence type="ECO:0000256" key="1">
    <source>
        <dbReference type="ARBA" id="ARBA00001971"/>
    </source>
</evidence>
<feature type="transmembrane region" description="Helical" evidence="14">
    <location>
        <begin position="7"/>
        <end position="24"/>
    </location>
</feature>
<keyword evidence="10 13" id="KW-0408">Iron</keyword>
<dbReference type="PANTHER" id="PTHR24292">
    <property type="entry name" value="CYTOCHROME P450"/>
    <property type="match status" value="1"/>
</dbReference>
<organism evidence="15 16">
    <name type="scientific">Xylocopa violacea</name>
    <name type="common">Violet carpenter bee</name>
    <name type="synonym">Apis violacea</name>
    <dbReference type="NCBI Taxonomy" id="135666"/>
    <lineage>
        <taxon>Eukaryota</taxon>
        <taxon>Metazoa</taxon>
        <taxon>Ecdysozoa</taxon>
        <taxon>Arthropoda</taxon>
        <taxon>Hexapoda</taxon>
        <taxon>Insecta</taxon>
        <taxon>Pterygota</taxon>
        <taxon>Neoptera</taxon>
        <taxon>Endopterygota</taxon>
        <taxon>Hymenoptera</taxon>
        <taxon>Apocrita</taxon>
        <taxon>Aculeata</taxon>
        <taxon>Apoidea</taxon>
        <taxon>Anthophila</taxon>
        <taxon>Apidae</taxon>
        <taxon>Xylocopa</taxon>
        <taxon>Xylocopa</taxon>
    </lineage>
</organism>
<gene>
    <name evidence="15" type="ORF">XYLVIOL_LOCUS9885</name>
</gene>
<evidence type="ECO:0000256" key="7">
    <source>
        <dbReference type="ARBA" id="ARBA00022824"/>
    </source>
</evidence>
<dbReference type="InterPro" id="IPR017972">
    <property type="entry name" value="Cyt_P450_CS"/>
</dbReference>
<dbReference type="SUPFAM" id="SSF48264">
    <property type="entry name" value="Cytochrome P450"/>
    <property type="match status" value="1"/>
</dbReference>
<keyword evidence="5 13" id="KW-0349">Heme</keyword>
<evidence type="ECO:0000256" key="13">
    <source>
        <dbReference type="RuleBase" id="RU000461"/>
    </source>
</evidence>
<sequence>MSLSLEIICGVVAAVVAFYCYLTAHNNFWKNRKVPGPKPEVAFGNVRKVMFGNESLADLLTRVWNEYRNEPLVGIFLRRQPVLVIRDPDLIKDVLIKNFSTFVNRDYIKTDRADPLTDNLFTLEEKRWRPLRAQLSPVFTSGKLKGMFSLILQCSNHLESYLDKLVEKMEPVEVREVAAKFTTDVIGSCAFGLEMNSLSDEESEFRRIGKKIFATDIAKVIRIRLKQIAPWLNTLITCMMGPNEVTRTIMKITRETIEYRRKNNIVRQDFMNILLELKKHPERVGDIKLTDGLLAAQAFVFFAAGFETSSTTISNILYELAFNHDCQEKLRAEIKEFEEKNNGEWKYETIQQMKYLNKVFQETLRKYPGLPVLSRKSVDSYTFEGTKVSIPKGTMVWIPVYPIHMDPNIYPDPERFDPERFSEEKVNKRHPMHFMPFGHGPRNCVGGRFAVYQTKIGLIKILRKYKVDVCDKTLYPYKFNPFAFILAPMGGVYLNITKLEN</sequence>
<evidence type="ECO:0000256" key="11">
    <source>
        <dbReference type="ARBA" id="ARBA00023033"/>
    </source>
</evidence>
<evidence type="ECO:0000256" key="9">
    <source>
        <dbReference type="ARBA" id="ARBA00023002"/>
    </source>
</evidence>
<dbReference type="InterPro" id="IPR036396">
    <property type="entry name" value="Cyt_P450_sf"/>
</dbReference>
<evidence type="ECO:0000256" key="12">
    <source>
        <dbReference type="ARBA" id="ARBA00023136"/>
    </source>
</evidence>
<keyword evidence="7" id="KW-0256">Endoplasmic reticulum</keyword>
<evidence type="ECO:0000256" key="2">
    <source>
        <dbReference type="ARBA" id="ARBA00004174"/>
    </source>
</evidence>
<evidence type="ECO:0000256" key="5">
    <source>
        <dbReference type="ARBA" id="ARBA00022617"/>
    </source>
</evidence>
<evidence type="ECO:0000256" key="4">
    <source>
        <dbReference type="ARBA" id="ARBA00010617"/>
    </source>
</evidence>
<comment type="cofactor">
    <cofactor evidence="1">
        <name>heme</name>
        <dbReference type="ChEBI" id="CHEBI:30413"/>
    </cofactor>
</comment>
<keyword evidence="9 13" id="KW-0560">Oxidoreductase</keyword>
<evidence type="ECO:0000256" key="10">
    <source>
        <dbReference type="ARBA" id="ARBA00023004"/>
    </source>
</evidence>
<keyword evidence="11 13" id="KW-0503">Monooxygenase</keyword>
<dbReference type="Gene3D" id="1.10.630.10">
    <property type="entry name" value="Cytochrome P450"/>
    <property type="match status" value="1"/>
</dbReference>
<name>A0ABP1PAP5_XYLVO</name>
<comment type="similarity">
    <text evidence="4 13">Belongs to the cytochrome P450 family.</text>
</comment>
<dbReference type="InterPro" id="IPR050476">
    <property type="entry name" value="Insect_CytP450_Detox"/>
</dbReference>
<dbReference type="InterPro" id="IPR002402">
    <property type="entry name" value="Cyt_P450_E_grp-II"/>
</dbReference>
<accession>A0ABP1PAP5</accession>
<dbReference type="InterPro" id="IPR001128">
    <property type="entry name" value="Cyt_P450"/>
</dbReference>
<dbReference type="EMBL" id="CAXAJV020001300">
    <property type="protein sequence ID" value="CAL7950315.1"/>
    <property type="molecule type" value="Genomic_DNA"/>
</dbReference>
<evidence type="ECO:0000256" key="8">
    <source>
        <dbReference type="ARBA" id="ARBA00022848"/>
    </source>
</evidence>
<dbReference type="PRINTS" id="PR00385">
    <property type="entry name" value="P450"/>
</dbReference>
<dbReference type="CDD" id="cd11056">
    <property type="entry name" value="CYP6-like"/>
    <property type="match status" value="1"/>
</dbReference>